<dbReference type="GO" id="GO:0006520">
    <property type="term" value="P:amino acid metabolic process"/>
    <property type="evidence" value="ECO:0007669"/>
    <property type="project" value="InterPro"/>
</dbReference>
<comment type="similarity">
    <text evidence="2 6">Belongs to the class-I pyridoxal-phosphate-dependent aminotransferase family.</text>
</comment>
<keyword evidence="4 6" id="KW-0808">Transferase</keyword>
<gene>
    <name evidence="8" type="ORF">XthCFBP4691_09060</name>
</gene>
<dbReference type="InterPro" id="IPR004839">
    <property type="entry name" value="Aminotransferase_I/II_large"/>
</dbReference>
<protein>
    <recommendedName>
        <fullName evidence="6">Aminotransferase</fullName>
        <ecNumber evidence="6">2.6.1.-</ecNumber>
    </recommendedName>
</protein>
<dbReference type="AlphaFoldDB" id="A0A2S6ZG02"/>
<dbReference type="GO" id="GO:0008483">
    <property type="term" value="F:transaminase activity"/>
    <property type="evidence" value="ECO:0007669"/>
    <property type="project" value="UniProtKB-KW"/>
</dbReference>
<dbReference type="InterPro" id="IPR004838">
    <property type="entry name" value="NHTrfase_class1_PyrdxlP-BS"/>
</dbReference>
<keyword evidence="5" id="KW-0663">Pyridoxal phosphate</keyword>
<dbReference type="OrthoDB" id="9803354at2"/>
<evidence type="ECO:0000256" key="1">
    <source>
        <dbReference type="ARBA" id="ARBA00001933"/>
    </source>
</evidence>
<feature type="domain" description="Aminotransferase class I/classII large" evidence="7">
    <location>
        <begin position="39"/>
        <end position="368"/>
    </location>
</feature>
<dbReference type="InterPro" id="IPR050596">
    <property type="entry name" value="AspAT/PAT-like"/>
</dbReference>
<name>A0A2S6ZG02_9XANT</name>
<sequence>MSEFVHRRGPLSVLQQRILFAESRFERPVYLMENFPEWPPHAFEEVTRLRSARSAGQYLPSRGSADLVERILAHERSKYGITLAEDQVLVTAGGMHALWLAFRDIAKRRPASTVLCLGTTFVGVSNLIALSGMHVRFVDRNPFELTLEDIEQHLTDDVGCLYLNSPHNPTGEYFDQQVMGNIGRWVDALGLSCVVDAVYDSYFFDGGTPSLPPGLGTADHLYFVCSMSKNFGLPGARIGWLASSPRNVRTALYWLENENVSVSSVSQELAAMALAQGNAPLLQSMTIVRSRVLAFLQQAFGLPCIPPAGTQMVLRLPVGDVEHFADYALNQHELVLATSSNYAGFRREFIRLPFSYLPEHTDRALRRLELALHAYQDISLRHEHDHLRFA</sequence>
<evidence type="ECO:0000256" key="5">
    <source>
        <dbReference type="ARBA" id="ARBA00022898"/>
    </source>
</evidence>
<comment type="caution">
    <text evidence="8">The sequence shown here is derived from an EMBL/GenBank/DDBJ whole genome shotgun (WGS) entry which is preliminary data.</text>
</comment>
<dbReference type="RefSeq" id="WP_128420114.1">
    <property type="nucleotide sequence ID" value="NZ_CP049017.1"/>
</dbReference>
<dbReference type="CDD" id="cd00609">
    <property type="entry name" value="AAT_like"/>
    <property type="match status" value="1"/>
</dbReference>
<evidence type="ECO:0000256" key="6">
    <source>
        <dbReference type="RuleBase" id="RU000481"/>
    </source>
</evidence>
<dbReference type="PROSITE" id="PS00105">
    <property type="entry name" value="AA_TRANSFER_CLASS_1"/>
    <property type="match status" value="1"/>
</dbReference>
<dbReference type="EMBL" id="MIGX01000034">
    <property type="protein sequence ID" value="PPT91126.1"/>
    <property type="molecule type" value="Genomic_DNA"/>
</dbReference>
<evidence type="ECO:0000313" key="8">
    <source>
        <dbReference type="EMBL" id="PPT91126.1"/>
    </source>
</evidence>
<dbReference type="EC" id="2.6.1.-" evidence="6"/>
<dbReference type="Pfam" id="PF00155">
    <property type="entry name" value="Aminotran_1_2"/>
    <property type="match status" value="1"/>
</dbReference>
<keyword evidence="9" id="KW-1185">Reference proteome</keyword>
<comment type="cofactor">
    <cofactor evidence="1 6">
        <name>pyridoxal 5'-phosphate</name>
        <dbReference type="ChEBI" id="CHEBI:597326"/>
    </cofactor>
</comment>
<dbReference type="GO" id="GO:0030170">
    <property type="term" value="F:pyridoxal phosphate binding"/>
    <property type="evidence" value="ECO:0007669"/>
    <property type="project" value="InterPro"/>
</dbReference>
<dbReference type="SUPFAM" id="SSF53383">
    <property type="entry name" value="PLP-dependent transferases"/>
    <property type="match status" value="1"/>
</dbReference>
<evidence type="ECO:0000256" key="3">
    <source>
        <dbReference type="ARBA" id="ARBA00022576"/>
    </source>
</evidence>
<evidence type="ECO:0000313" key="9">
    <source>
        <dbReference type="Proteomes" id="UP000239898"/>
    </source>
</evidence>
<evidence type="ECO:0000259" key="7">
    <source>
        <dbReference type="Pfam" id="PF00155"/>
    </source>
</evidence>
<dbReference type="InterPro" id="IPR015424">
    <property type="entry name" value="PyrdxlP-dep_Trfase"/>
</dbReference>
<evidence type="ECO:0000256" key="4">
    <source>
        <dbReference type="ARBA" id="ARBA00022679"/>
    </source>
</evidence>
<evidence type="ECO:0000256" key="2">
    <source>
        <dbReference type="ARBA" id="ARBA00007441"/>
    </source>
</evidence>
<proteinExistence type="inferred from homology"/>
<dbReference type="PANTHER" id="PTHR46383">
    <property type="entry name" value="ASPARTATE AMINOTRANSFERASE"/>
    <property type="match status" value="1"/>
</dbReference>
<dbReference type="InterPro" id="IPR015421">
    <property type="entry name" value="PyrdxlP-dep_Trfase_major"/>
</dbReference>
<organism evidence="8 9">
    <name type="scientific">Xanthomonas theicola</name>
    <dbReference type="NCBI Taxonomy" id="56464"/>
    <lineage>
        <taxon>Bacteria</taxon>
        <taxon>Pseudomonadati</taxon>
        <taxon>Pseudomonadota</taxon>
        <taxon>Gammaproteobacteria</taxon>
        <taxon>Lysobacterales</taxon>
        <taxon>Lysobacteraceae</taxon>
        <taxon>Xanthomonas</taxon>
    </lineage>
</organism>
<dbReference type="Proteomes" id="UP000239898">
    <property type="component" value="Unassembled WGS sequence"/>
</dbReference>
<dbReference type="PANTHER" id="PTHR46383:SF1">
    <property type="entry name" value="ASPARTATE AMINOTRANSFERASE"/>
    <property type="match status" value="1"/>
</dbReference>
<reference evidence="8 9" key="1">
    <citation type="submission" date="2016-08" db="EMBL/GenBank/DDBJ databases">
        <title>Evolution of the type three secretion system and type three effector repertoires in Xanthomonas.</title>
        <authorList>
            <person name="Merda D."/>
            <person name="Briand M."/>
            <person name="Bosis E."/>
            <person name="Rousseau C."/>
            <person name="Portier P."/>
            <person name="Jacques M.-A."/>
            <person name="Fischer-Le Saux M."/>
        </authorList>
    </citation>
    <scope>NUCLEOTIDE SEQUENCE [LARGE SCALE GENOMIC DNA]</scope>
    <source>
        <strain evidence="8 9">CFBP 4691</strain>
    </source>
</reference>
<dbReference type="Gene3D" id="3.40.640.10">
    <property type="entry name" value="Type I PLP-dependent aspartate aminotransferase-like (Major domain)"/>
    <property type="match status" value="1"/>
</dbReference>
<accession>A0A2S6ZG02</accession>
<keyword evidence="3 6" id="KW-0032">Aminotransferase</keyword>